<proteinExistence type="predicted"/>
<dbReference type="RefSeq" id="WP_139384101.1">
    <property type="nucleotide sequence ID" value="NZ_FVZE01000012.1"/>
</dbReference>
<evidence type="ECO:0000313" key="2">
    <source>
        <dbReference type="Proteomes" id="UP000190989"/>
    </source>
</evidence>
<dbReference type="AlphaFoldDB" id="A0A1U6IRF8"/>
<reference evidence="2" key="1">
    <citation type="submission" date="2017-02" db="EMBL/GenBank/DDBJ databases">
        <authorList>
            <person name="Varghese N."/>
            <person name="Submissions S."/>
        </authorList>
    </citation>
    <scope>NUCLEOTIDE SEQUENCE [LARGE SCALE GENOMIC DNA]</scope>
    <source>
        <strain evidence="2">SM117</strain>
    </source>
</reference>
<accession>A0A1U6IRF8</accession>
<protein>
    <submittedName>
        <fullName evidence="1">PIN domain-containing protein</fullName>
    </submittedName>
</protein>
<evidence type="ECO:0000313" key="1">
    <source>
        <dbReference type="EMBL" id="SLK10627.1"/>
    </source>
</evidence>
<dbReference type="EMBL" id="FVZE01000012">
    <property type="protein sequence ID" value="SLK10627.1"/>
    <property type="molecule type" value="Genomic_DNA"/>
</dbReference>
<keyword evidence="2" id="KW-1185">Reference proteome</keyword>
<gene>
    <name evidence="1" type="ORF">SAMN06295987_11230</name>
</gene>
<dbReference type="STRING" id="428990.SAMN06295987_11230"/>
<dbReference type="Proteomes" id="UP000190989">
    <property type="component" value="Unassembled WGS sequence"/>
</dbReference>
<dbReference type="CDD" id="cd09871">
    <property type="entry name" value="PIN_MtVapC28-VapC30-like"/>
    <property type="match status" value="1"/>
</dbReference>
<dbReference type="Gene3D" id="3.40.50.1010">
    <property type="entry name" value="5'-nuclease"/>
    <property type="match status" value="1"/>
</dbReference>
<name>A0A1U6IRF8_9SPHN</name>
<organism evidence="1 2">
    <name type="scientific">Novosphingobium mathurense</name>
    <dbReference type="NCBI Taxonomy" id="428990"/>
    <lineage>
        <taxon>Bacteria</taxon>
        <taxon>Pseudomonadati</taxon>
        <taxon>Pseudomonadota</taxon>
        <taxon>Alphaproteobacteria</taxon>
        <taxon>Sphingomonadales</taxon>
        <taxon>Sphingomonadaceae</taxon>
        <taxon>Novosphingobium</taxon>
    </lineage>
</organism>
<sequence>MDCRGDCDTSALIAVLLGEEGDDRILDTLDEETGFLPAPALAEFTEIASVRRRLSQLWNEKASLETGLAAIDKVVAQPASFANATVTNKSPSSPMVALLRSLFKG</sequence>